<dbReference type="HOGENOM" id="CLU_2638808_0_0_1"/>
<dbReference type="InParanoid" id="A0A0D0DDP2"/>
<proteinExistence type="predicted"/>
<dbReference type="OrthoDB" id="10507390at2759"/>
<dbReference type="AlphaFoldDB" id="A0A0D0DDP2"/>
<name>A0A0D0DDP2_9AGAM</name>
<evidence type="ECO:0000313" key="2">
    <source>
        <dbReference type="Proteomes" id="UP000054538"/>
    </source>
</evidence>
<reference evidence="1 2" key="1">
    <citation type="submission" date="2014-04" db="EMBL/GenBank/DDBJ databases">
        <authorList>
            <consortium name="DOE Joint Genome Institute"/>
            <person name="Kuo A."/>
            <person name="Kohler A."/>
            <person name="Jargeat P."/>
            <person name="Nagy L.G."/>
            <person name="Floudas D."/>
            <person name="Copeland A."/>
            <person name="Barry K.W."/>
            <person name="Cichocki N."/>
            <person name="Veneault-Fourrey C."/>
            <person name="LaButti K."/>
            <person name="Lindquist E.A."/>
            <person name="Lipzen A."/>
            <person name="Lundell T."/>
            <person name="Morin E."/>
            <person name="Murat C."/>
            <person name="Sun H."/>
            <person name="Tunlid A."/>
            <person name="Henrissat B."/>
            <person name="Grigoriev I.V."/>
            <person name="Hibbett D.S."/>
            <person name="Martin F."/>
            <person name="Nordberg H.P."/>
            <person name="Cantor M.N."/>
            <person name="Hua S.X."/>
        </authorList>
    </citation>
    <scope>NUCLEOTIDE SEQUENCE [LARGE SCALE GENOMIC DNA]</scope>
    <source>
        <strain evidence="1 2">Ve08.2h10</strain>
    </source>
</reference>
<dbReference type="Proteomes" id="UP000054538">
    <property type="component" value="Unassembled WGS sequence"/>
</dbReference>
<evidence type="ECO:0000313" key="1">
    <source>
        <dbReference type="EMBL" id="KIK82441.1"/>
    </source>
</evidence>
<dbReference type="EMBL" id="KN825627">
    <property type="protein sequence ID" value="KIK82441.1"/>
    <property type="molecule type" value="Genomic_DNA"/>
</dbReference>
<protein>
    <submittedName>
        <fullName evidence="1">Unplaced genomic scaffold scaffold_805, whole genome shotgun sequence</fullName>
    </submittedName>
</protein>
<keyword evidence="2" id="KW-1185">Reference proteome</keyword>
<organism evidence="1 2">
    <name type="scientific">Paxillus rubicundulus Ve08.2h10</name>
    <dbReference type="NCBI Taxonomy" id="930991"/>
    <lineage>
        <taxon>Eukaryota</taxon>
        <taxon>Fungi</taxon>
        <taxon>Dikarya</taxon>
        <taxon>Basidiomycota</taxon>
        <taxon>Agaricomycotina</taxon>
        <taxon>Agaricomycetes</taxon>
        <taxon>Agaricomycetidae</taxon>
        <taxon>Boletales</taxon>
        <taxon>Paxilineae</taxon>
        <taxon>Paxillaceae</taxon>
        <taxon>Paxillus</taxon>
    </lineage>
</organism>
<reference evidence="2" key="2">
    <citation type="submission" date="2015-01" db="EMBL/GenBank/DDBJ databases">
        <title>Evolutionary Origins and Diversification of the Mycorrhizal Mutualists.</title>
        <authorList>
            <consortium name="DOE Joint Genome Institute"/>
            <consortium name="Mycorrhizal Genomics Consortium"/>
            <person name="Kohler A."/>
            <person name="Kuo A."/>
            <person name="Nagy L.G."/>
            <person name="Floudas D."/>
            <person name="Copeland A."/>
            <person name="Barry K.W."/>
            <person name="Cichocki N."/>
            <person name="Veneault-Fourrey C."/>
            <person name="LaButti K."/>
            <person name="Lindquist E.A."/>
            <person name="Lipzen A."/>
            <person name="Lundell T."/>
            <person name="Morin E."/>
            <person name="Murat C."/>
            <person name="Riley R."/>
            <person name="Ohm R."/>
            <person name="Sun H."/>
            <person name="Tunlid A."/>
            <person name="Henrissat B."/>
            <person name="Grigoriev I.V."/>
            <person name="Hibbett D.S."/>
            <person name="Martin F."/>
        </authorList>
    </citation>
    <scope>NUCLEOTIDE SEQUENCE [LARGE SCALE GENOMIC DNA]</scope>
    <source>
        <strain evidence="2">Ve08.2h10</strain>
    </source>
</reference>
<sequence length="77" mass="8654">MYPLLVGVTRTMSQLAGSIECSMQPPAEHQAARVQSAMCILEEQDHDLGVEVLFLLQLFEGEDYAIDIFTMIHDKDI</sequence>
<accession>A0A0D0DDP2</accession>
<gene>
    <name evidence="1" type="ORF">PAXRUDRAFT_153782</name>
</gene>